<dbReference type="GO" id="GO:0009103">
    <property type="term" value="P:lipopolysaccharide biosynthetic process"/>
    <property type="evidence" value="ECO:0007669"/>
    <property type="project" value="UniProtKB-ARBA"/>
</dbReference>
<feature type="transmembrane region" description="Helical" evidence="8">
    <location>
        <begin position="326"/>
        <end position="343"/>
    </location>
</feature>
<feature type="transmembrane region" description="Helical" evidence="8">
    <location>
        <begin position="112"/>
        <end position="132"/>
    </location>
</feature>
<proteinExistence type="predicted"/>
<dbReference type="PANTHER" id="PTHR33908">
    <property type="entry name" value="MANNOSYLTRANSFERASE YKCB-RELATED"/>
    <property type="match status" value="1"/>
</dbReference>
<dbReference type="InterPro" id="IPR038731">
    <property type="entry name" value="RgtA/B/C-like"/>
</dbReference>
<feature type="transmembrane region" description="Helical" evidence="8">
    <location>
        <begin position="209"/>
        <end position="234"/>
    </location>
</feature>
<feature type="domain" description="Glycosyltransferase RgtA/B/C/D-like" evidence="9">
    <location>
        <begin position="71"/>
        <end position="221"/>
    </location>
</feature>
<name>A0A2M6XDV9_9BACT</name>
<feature type="transmembrane region" description="Helical" evidence="8">
    <location>
        <begin position="12"/>
        <end position="30"/>
    </location>
</feature>
<evidence type="ECO:0000256" key="6">
    <source>
        <dbReference type="ARBA" id="ARBA00022989"/>
    </source>
</evidence>
<evidence type="ECO:0000256" key="1">
    <source>
        <dbReference type="ARBA" id="ARBA00004651"/>
    </source>
</evidence>
<feature type="transmembrane region" description="Helical" evidence="8">
    <location>
        <begin position="377"/>
        <end position="394"/>
    </location>
</feature>
<dbReference type="AlphaFoldDB" id="A0A2M6XDV9"/>
<comment type="caution">
    <text evidence="10">The sequence shown here is derived from an EMBL/GenBank/DDBJ whole genome shotgun (WGS) entry which is preliminary data.</text>
</comment>
<keyword evidence="6 8" id="KW-1133">Transmembrane helix</keyword>
<gene>
    <name evidence="10" type="ORF">COT44_01100</name>
</gene>
<evidence type="ECO:0000256" key="7">
    <source>
        <dbReference type="ARBA" id="ARBA00023136"/>
    </source>
</evidence>
<evidence type="ECO:0000256" key="2">
    <source>
        <dbReference type="ARBA" id="ARBA00022475"/>
    </source>
</evidence>
<dbReference type="PANTHER" id="PTHR33908:SF11">
    <property type="entry name" value="MEMBRANE PROTEIN"/>
    <property type="match status" value="1"/>
</dbReference>
<comment type="subcellular location">
    <subcellularLocation>
        <location evidence="1">Cell membrane</location>
        <topology evidence="1">Multi-pass membrane protein</topology>
    </subcellularLocation>
</comment>
<evidence type="ECO:0000313" key="10">
    <source>
        <dbReference type="EMBL" id="PIU03863.1"/>
    </source>
</evidence>
<keyword evidence="2" id="KW-1003">Cell membrane</keyword>
<dbReference type="GO" id="GO:0005886">
    <property type="term" value="C:plasma membrane"/>
    <property type="evidence" value="ECO:0007669"/>
    <property type="project" value="UniProtKB-SubCell"/>
</dbReference>
<evidence type="ECO:0000259" key="9">
    <source>
        <dbReference type="Pfam" id="PF13231"/>
    </source>
</evidence>
<dbReference type="EMBL" id="PEYO01000005">
    <property type="protein sequence ID" value="PIU03863.1"/>
    <property type="molecule type" value="Genomic_DNA"/>
</dbReference>
<organism evidence="10 11">
    <name type="scientific">Candidatus Shapirobacteria bacterium CG08_land_8_20_14_0_20_39_18</name>
    <dbReference type="NCBI Taxonomy" id="1974883"/>
    <lineage>
        <taxon>Bacteria</taxon>
        <taxon>Candidatus Shapironibacteriota</taxon>
    </lineage>
</organism>
<feature type="transmembrane region" description="Helical" evidence="8">
    <location>
        <begin position="139"/>
        <end position="159"/>
    </location>
</feature>
<evidence type="ECO:0000256" key="5">
    <source>
        <dbReference type="ARBA" id="ARBA00022692"/>
    </source>
</evidence>
<evidence type="ECO:0000256" key="3">
    <source>
        <dbReference type="ARBA" id="ARBA00022676"/>
    </source>
</evidence>
<feature type="transmembrane region" description="Helical" evidence="8">
    <location>
        <begin position="165"/>
        <end position="197"/>
    </location>
</feature>
<evidence type="ECO:0000313" key="11">
    <source>
        <dbReference type="Proteomes" id="UP000228996"/>
    </source>
</evidence>
<evidence type="ECO:0000256" key="8">
    <source>
        <dbReference type="SAM" id="Phobius"/>
    </source>
</evidence>
<evidence type="ECO:0000256" key="4">
    <source>
        <dbReference type="ARBA" id="ARBA00022679"/>
    </source>
</evidence>
<sequence>MKKFVLQNRRYFPILLILLLATFLRLYRISDYMTFLGDEGRDALVWLHMVRDGKFTLLGPMTSIGNMYLGPLYYYLMLPFFIIFQSPVGPSVGVALFSVLTVYLLWQFGKEWFNETAGLITALLYSISPVVISLSRSSWNPNVMPFFALLTIWGVWQFWQKRKWIWLPIIGISLSFAIQSHYLGLLLIPVVGIFWLVTLRNIYKDKQILKRFLVFSFALCALFFALSILPLVWFDLRHNFINFNAFKLFFTDRQATVNFKIYKAIPNLWPLWETVVTRLLAVKDEFFGKALSLAIPIMGTLFIVLRVKSKARDTRGTFDTFDTSPSLVLLLSWLIIGLVGLGLYKQHIYDHYFEFIYPAVFLLAGFLISKLFDYGKPLKFLGIGIIIIVCFINFQDSPLKYAPNSQLKRVKDVDQLIIQQTNGKPFNFNLIAKQNYDAGYSYYLEYWYQKPLTIDAQRFQETITDQLFVVCEELPCQPINNPNAGIANFGWSKIDQKWTVAGVEIYKLVHNYPK</sequence>
<feature type="transmembrane region" description="Helical" evidence="8">
    <location>
        <begin position="286"/>
        <end position="305"/>
    </location>
</feature>
<accession>A0A2M6XDV9</accession>
<protein>
    <recommendedName>
        <fullName evidence="9">Glycosyltransferase RgtA/B/C/D-like domain-containing protein</fullName>
    </recommendedName>
</protein>
<keyword evidence="7 8" id="KW-0472">Membrane</keyword>
<dbReference type="Pfam" id="PF13231">
    <property type="entry name" value="PMT_2"/>
    <property type="match status" value="1"/>
</dbReference>
<feature type="transmembrane region" description="Helical" evidence="8">
    <location>
        <begin position="55"/>
        <end position="76"/>
    </location>
</feature>
<dbReference type="Proteomes" id="UP000228996">
    <property type="component" value="Unassembled WGS sequence"/>
</dbReference>
<keyword evidence="4" id="KW-0808">Transferase</keyword>
<dbReference type="InterPro" id="IPR050297">
    <property type="entry name" value="LipidA_mod_glycosyltrf_83"/>
</dbReference>
<dbReference type="GO" id="GO:0016763">
    <property type="term" value="F:pentosyltransferase activity"/>
    <property type="evidence" value="ECO:0007669"/>
    <property type="project" value="TreeGrafter"/>
</dbReference>
<reference evidence="11" key="1">
    <citation type="submission" date="2017-09" db="EMBL/GenBank/DDBJ databases">
        <title>Depth-based differentiation of microbial function through sediment-hosted aquifers and enrichment of novel symbionts in the deep terrestrial subsurface.</title>
        <authorList>
            <person name="Probst A.J."/>
            <person name="Ladd B."/>
            <person name="Jarett J.K."/>
            <person name="Geller-Mcgrath D.E."/>
            <person name="Sieber C.M.K."/>
            <person name="Emerson J.B."/>
            <person name="Anantharaman K."/>
            <person name="Thomas B.C."/>
            <person name="Malmstrom R."/>
            <person name="Stieglmeier M."/>
            <person name="Klingl A."/>
            <person name="Woyke T."/>
            <person name="Ryan C.M."/>
            <person name="Banfield J.F."/>
        </authorList>
    </citation>
    <scope>NUCLEOTIDE SEQUENCE [LARGE SCALE GENOMIC DNA]</scope>
</reference>
<keyword evidence="3" id="KW-0328">Glycosyltransferase</keyword>
<feature type="transmembrane region" description="Helical" evidence="8">
    <location>
        <begin position="88"/>
        <end position="106"/>
    </location>
</feature>
<feature type="transmembrane region" description="Helical" evidence="8">
    <location>
        <begin position="355"/>
        <end position="372"/>
    </location>
</feature>
<keyword evidence="5 8" id="KW-0812">Transmembrane</keyword>